<accession>A0ABP2X2C9</accession>
<comment type="caution">
    <text evidence="2">The sequence shown here is derived from an EMBL/GenBank/DDBJ whole genome shotgun (WGS) entry which is preliminary data.</text>
</comment>
<protein>
    <submittedName>
        <fullName evidence="2">Uncharacterized protein</fullName>
    </submittedName>
</protein>
<proteinExistence type="predicted"/>
<sequence>MKQREYETNLYKKLKSESKEGKYSEGKNLRSHNYAYSN</sequence>
<gene>
    <name evidence="2" type="ORF">CP99DC5_0927</name>
</gene>
<keyword evidence="3" id="KW-1185">Reference proteome</keyword>
<evidence type="ECO:0000313" key="2">
    <source>
        <dbReference type="EMBL" id="EPJ27494.1"/>
    </source>
</evidence>
<organism evidence="2 3">
    <name type="scientific">Chlamydia psittaci 99DC5</name>
    <dbReference type="NCBI Taxonomy" id="1112251"/>
    <lineage>
        <taxon>Bacteria</taxon>
        <taxon>Pseudomonadati</taxon>
        <taxon>Chlamydiota</taxon>
        <taxon>Chlamydiia</taxon>
        <taxon>Chlamydiales</taxon>
        <taxon>Chlamydiaceae</taxon>
        <taxon>Chlamydia/Chlamydophila group</taxon>
        <taxon>Chlamydia</taxon>
    </lineage>
</organism>
<reference evidence="2 3" key="1">
    <citation type="submission" date="2013-04" db="EMBL/GenBank/DDBJ databases">
        <title>Genome sequence of Chlamydia psittaci 99DC5.</title>
        <authorList>
            <person name="Huot-Creasy H."/>
            <person name="McCracken C.L."/>
            <person name="Humphries M."/>
            <person name="Sachse K."/>
            <person name="Laroucau K."/>
            <person name="Bavoil P."/>
            <person name="Myers G.S."/>
        </authorList>
    </citation>
    <scope>NUCLEOTIDE SEQUENCE [LARGE SCALE GENOMIC DNA]</scope>
    <source>
        <strain evidence="2 3">99DC5</strain>
    </source>
</reference>
<evidence type="ECO:0000256" key="1">
    <source>
        <dbReference type="SAM" id="MobiDB-lite"/>
    </source>
</evidence>
<evidence type="ECO:0000313" key="3">
    <source>
        <dbReference type="Proteomes" id="UP000014627"/>
    </source>
</evidence>
<dbReference type="EMBL" id="ATLC01000054">
    <property type="protein sequence ID" value="EPJ27494.1"/>
    <property type="molecule type" value="Genomic_DNA"/>
</dbReference>
<feature type="compositionally biased region" description="Basic and acidic residues" evidence="1">
    <location>
        <begin position="17"/>
        <end position="28"/>
    </location>
</feature>
<name>A0ABP2X2C9_CHLPS</name>
<dbReference type="Proteomes" id="UP000014627">
    <property type="component" value="Unassembled WGS sequence"/>
</dbReference>
<feature type="region of interest" description="Disordered" evidence="1">
    <location>
        <begin position="17"/>
        <end position="38"/>
    </location>
</feature>